<feature type="transmembrane region" description="Helical" evidence="19">
    <location>
        <begin position="28"/>
        <end position="46"/>
    </location>
</feature>
<feature type="transmembrane region" description="Helical" evidence="19">
    <location>
        <begin position="93"/>
        <end position="117"/>
    </location>
</feature>
<keyword evidence="13" id="KW-0594">Phospholipid biosynthesis</keyword>
<feature type="binding site" evidence="18">
    <location>
        <position position="25"/>
    </location>
    <ligand>
        <name>a divalent metal cation</name>
        <dbReference type="ChEBI" id="CHEBI:60240"/>
    </ligand>
</feature>
<comment type="cofactor">
    <cofactor evidence="18">
        <name>Mg(2+)</name>
        <dbReference type="ChEBI" id="CHEBI:18420"/>
    </cofactor>
    <text evidence="18">Mn(2+), Zn(2+), Cd(2+) and Co(2+) support activity to lesser extents.</text>
</comment>
<keyword evidence="9 17" id="KW-0067">ATP-binding</keyword>
<proteinExistence type="inferred from homology"/>
<keyword evidence="5" id="KW-0808">Transferase</keyword>
<keyword evidence="14" id="KW-1208">Phospholipid metabolism</keyword>
<evidence type="ECO:0000256" key="4">
    <source>
        <dbReference type="ARBA" id="ARBA00022516"/>
    </source>
</evidence>
<evidence type="ECO:0000256" key="12">
    <source>
        <dbReference type="ARBA" id="ARBA00023136"/>
    </source>
</evidence>
<gene>
    <name evidence="20" type="ORF">COT94_01580</name>
</gene>
<evidence type="ECO:0000256" key="11">
    <source>
        <dbReference type="ARBA" id="ARBA00023098"/>
    </source>
</evidence>
<dbReference type="PANTHER" id="PTHR34299:SF1">
    <property type="entry name" value="DIACYLGLYCEROL KINASE"/>
    <property type="match status" value="1"/>
</dbReference>
<dbReference type="InterPro" id="IPR000829">
    <property type="entry name" value="DAGK"/>
</dbReference>
<keyword evidence="8 20" id="KW-0418">Kinase</keyword>
<feature type="active site" description="Proton acceptor" evidence="15">
    <location>
        <position position="66"/>
    </location>
</feature>
<keyword evidence="12 19" id="KW-0472">Membrane</keyword>
<keyword evidence="18" id="KW-0479">Metal-binding</keyword>
<dbReference type="GO" id="GO:0046872">
    <property type="term" value="F:metal ion binding"/>
    <property type="evidence" value="ECO:0007669"/>
    <property type="project" value="UniProtKB-KW"/>
</dbReference>
<dbReference type="GO" id="GO:0005524">
    <property type="term" value="F:ATP binding"/>
    <property type="evidence" value="ECO:0007669"/>
    <property type="project" value="UniProtKB-KW"/>
</dbReference>
<feature type="binding site" evidence="17">
    <location>
        <position position="13"/>
    </location>
    <ligand>
        <name>ATP</name>
        <dbReference type="ChEBI" id="CHEBI:30616"/>
    </ligand>
</feature>
<dbReference type="Gene3D" id="1.10.287.3610">
    <property type="match status" value="1"/>
</dbReference>
<evidence type="ECO:0000256" key="5">
    <source>
        <dbReference type="ARBA" id="ARBA00022679"/>
    </source>
</evidence>
<evidence type="ECO:0000256" key="8">
    <source>
        <dbReference type="ARBA" id="ARBA00022777"/>
    </source>
</evidence>
<evidence type="ECO:0000256" key="18">
    <source>
        <dbReference type="PIRSR" id="PIRSR600829-4"/>
    </source>
</evidence>
<organism evidence="20 21">
    <name type="scientific">Candidatus Falkowbacteria bacterium CG10_big_fil_rev_8_21_14_0_10_37_14</name>
    <dbReference type="NCBI Taxonomy" id="1974561"/>
    <lineage>
        <taxon>Bacteria</taxon>
        <taxon>Candidatus Falkowiibacteriota</taxon>
    </lineage>
</organism>
<dbReference type="GO" id="GO:0008654">
    <property type="term" value="P:phospholipid biosynthetic process"/>
    <property type="evidence" value="ECO:0007669"/>
    <property type="project" value="UniProtKB-KW"/>
</dbReference>
<keyword evidence="7 17" id="KW-0547">Nucleotide-binding</keyword>
<feature type="binding site" evidence="18">
    <location>
        <position position="73"/>
    </location>
    <ligand>
        <name>a divalent metal cation</name>
        <dbReference type="ChEBI" id="CHEBI:60240"/>
    </ligand>
</feature>
<accession>A0A2M6WTU0</accession>
<comment type="subcellular location">
    <subcellularLocation>
        <location evidence="1">Cell membrane</location>
        <topology evidence="1">Multi-pass membrane protein</topology>
    </subcellularLocation>
</comment>
<feature type="binding site" evidence="17">
    <location>
        <position position="73"/>
    </location>
    <ligand>
        <name>ATP</name>
        <dbReference type="ChEBI" id="CHEBI:30616"/>
    </ligand>
</feature>
<evidence type="ECO:0000256" key="2">
    <source>
        <dbReference type="ARBA" id="ARBA00005967"/>
    </source>
</evidence>
<keyword evidence="3" id="KW-1003">Cell membrane</keyword>
<evidence type="ECO:0000313" key="21">
    <source>
        <dbReference type="Proteomes" id="UP000228533"/>
    </source>
</evidence>
<evidence type="ECO:0000256" key="16">
    <source>
        <dbReference type="PIRSR" id="PIRSR600829-2"/>
    </source>
</evidence>
<evidence type="ECO:0000256" key="13">
    <source>
        <dbReference type="ARBA" id="ARBA00023209"/>
    </source>
</evidence>
<evidence type="ECO:0000256" key="10">
    <source>
        <dbReference type="ARBA" id="ARBA00022989"/>
    </source>
</evidence>
<evidence type="ECO:0000256" key="7">
    <source>
        <dbReference type="ARBA" id="ARBA00022741"/>
    </source>
</evidence>
<evidence type="ECO:0000256" key="14">
    <source>
        <dbReference type="ARBA" id="ARBA00023264"/>
    </source>
</evidence>
<keyword evidence="11" id="KW-0443">Lipid metabolism</keyword>
<evidence type="ECO:0000256" key="9">
    <source>
        <dbReference type="ARBA" id="ARBA00022840"/>
    </source>
</evidence>
<feature type="binding site" evidence="16">
    <location>
        <position position="6"/>
    </location>
    <ligand>
        <name>substrate</name>
    </ligand>
</feature>
<dbReference type="GO" id="GO:0016301">
    <property type="term" value="F:kinase activity"/>
    <property type="evidence" value="ECO:0007669"/>
    <property type="project" value="UniProtKB-KW"/>
</dbReference>
<keyword evidence="6 19" id="KW-0812">Transmembrane</keyword>
<dbReference type="GO" id="GO:0005886">
    <property type="term" value="C:plasma membrane"/>
    <property type="evidence" value="ECO:0007669"/>
    <property type="project" value="UniProtKB-SubCell"/>
</dbReference>
<sequence length="121" mass="13798">MISWKRIGKSFNYAVKGFVLVWRREQNLRLETFFGILVLIVAWYLKIKATEIAILILTIGFVLLMEMVNSLVEFMSDLLKPKLDHYVKNIKDVGAAVVLLAAIIATVVGLFIFVPYLPIKI</sequence>
<evidence type="ECO:0000256" key="17">
    <source>
        <dbReference type="PIRSR" id="PIRSR600829-3"/>
    </source>
</evidence>
<comment type="caution">
    <text evidence="20">The sequence shown here is derived from an EMBL/GenBank/DDBJ whole genome shotgun (WGS) entry which is preliminary data.</text>
</comment>
<dbReference type="PANTHER" id="PTHR34299">
    <property type="entry name" value="DIACYLGLYCEROL KINASE"/>
    <property type="match status" value="1"/>
</dbReference>
<keyword evidence="10 19" id="KW-1133">Transmembrane helix</keyword>
<evidence type="ECO:0000256" key="19">
    <source>
        <dbReference type="SAM" id="Phobius"/>
    </source>
</evidence>
<comment type="similarity">
    <text evidence="2">Belongs to the bacterial diacylglycerol kinase family.</text>
</comment>
<evidence type="ECO:0000256" key="15">
    <source>
        <dbReference type="PIRSR" id="PIRSR600829-1"/>
    </source>
</evidence>
<feature type="binding site" evidence="17">
    <location>
        <position position="25"/>
    </location>
    <ligand>
        <name>ATP</name>
        <dbReference type="ChEBI" id="CHEBI:30616"/>
    </ligand>
</feature>
<evidence type="ECO:0000256" key="1">
    <source>
        <dbReference type="ARBA" id="ARBA00004651"/>
    </source>
</evidence>
<name>A0A2M6WTU0_9BACT</name>
<evidence type="ECO:0000313" key="20">
    <source>
        <dbReference type="EMBL" id="PIT96215.1"/>
    </source>
</evidence>
<dbReference type="Proteomes" id="UP000228533">
    <property type="component" value="Unassembled WGS sequence"/>
</dbReference>
<evidence type="ECO:0000256" key="6">
    <source>
        <dbReference type="ARBA" id="ARBA00022692"/>
    </source>
</evidence>
<dbReference type="EMBL" id="PFAM01000010">
    <property type="protein sequence ID" value="PIT96215.1"/>
    <property type="molecule type" value="Genomic_DNA"/>
</dbReference>
<dbReference type="InterPro" id="IPR036945">
    <property type="entry name" value="DAGK_sf"/>
</dbReference>
<protein>
    <submittedName>
        <fullName evidence="20">Diacylglycerol kinase</fullName>
    </submittedName>
</protein>
<feature type="binding site" evidence="16">
    <location>
        <position position="66"/>
    </location>
    <ligand>
        <name>substrate</name>
    </ligand>
</feature>
<feature type="binding site" evidence="17">
    <location>
        <position position="6"/>
    </location>
    <ligand>
        <name>ATP</name>
        <dbReference type="ChEBI" id="CHEBI:30616"/>
    </ligand>
</feature>
<feature type="transmembrane region" description="Helical" evidence="19">
    <location>
        <begin position="52"/>
        <end position="72"/>
    </location>
</feature>
<keyword evidence="18" id="KW-0460">Magnesium</keyword>
<reference evidence="21" key="1">
    <citation type="submission" date="2017-09" db="EMBL/GenBank/DDBJ databases">
        <title>Depth-based differentiation of microbial function through sediment-hosted aquifers and enrichment of novel symbionts in the deep terrestrial subsurface.</title>
        <authorList>
            <person name="Probst A.J."/>
            <person name="Ladd B."/>
            <person name="Jarett J.K."/>
            <person name="Geller-Mcgrath D.E."/>
            <person name="Sieber C.M.K."/>
            <person name="Emerson J.B."/>
            <person name="Anantharaman K."/>
            <person name="Thomas B.C."/>
            <person name="Malmstrom R."/>
            <person name="Stieglmeier M."/>
            <person name="Klingl A."/>
            <person name="Woyke T."/>
            <person name="Ryan C.M."/>
            <person name="Banfield J.F."/>
        </authorList>
    </citation>
    <scope>NUCLEOTIDE SEQUENCE [LARGE SCALE GENOMIC DNA]</scope>
</reference>
<dbReference type="Pfam" id="PF01219">
    <property type="entry name" value="DAGK_prokar"/>
    <property type="match status" value="1"/>
</dbReference>
<feature type="binding site" evidence="17">
    <location>
        <begin position="91"/>
        <end position="92"/>
    </location>
    <ligand>
        <name>ATP</name>
        <dbReference type="ChEBI" id="CHEBI:30616"/>
    </ligand>
</feature>
<evidence type="ECO:0000256" key="3">
    <source>
        <dbReference type="ARBA" id="ARBA00022475"/>
    </source>
</evidence>
<keyword evidence="4" id="KW-0444">Lipid biosynthesis</keyword>
<dbReference type="AlphaFoldDB" id="A0A2M6WTU0"/>